<dbReference type="OrthoDB" id="9797176at2"/>
<dbReference type="CDD" id="cd00165">
    <property type="entry name" value="S4"/>
    <property type="match status" value="1"/>
</dbReference>
<evidence type="ECO:0000313" key="4">
    <source>
        <dbReference type="EMBL" id="PSK87170.1"/>
    </source>
</evidence>
<feature type="domain" description="RNA-binding S4" evidence="3">
    <location>
        <begin position="16"/>
        <end position="81"/>
    </location>
</feature>
<dbReference type="AlphaFoldDB" id="A0A1X6YAJ5"/>
<dbReference type="SMART" id="SM00363">
    <property type="entry name" value="S4"/>
    <property type="match status" value="1"/>
</dbReference>
<dbReference type="GO" id="GO:0003723">
    <property type="term" value="F:RNA binding"/>
    <property type="evidence" value="ECO:0007669"/>
    <property type="project" value="UniProtKB-KW"/>
</dbReference>
<dbReference type="InterPro" id="IPR002942">
    <property type="entry name" value="S4_RNA-bd"/>
</dbReference>
<evidence type="ECO:0000313" key="7">
    <source>
        <dbReference type="Proteomes" id="UP000240624"/>
    </source>
</evidence>
<evidence type="ECO:0000313" key="6">
    <source>
        <dbReference type="Proteomes" id="UP000193495"/>
    </source>
</evidence>
<dbReference type="EMBL" id="FWFY01000001">
    <property type="protein sequence ID" value="SLN15148.1"/>
    <property type="molecule type" value="Genomic_DNA"/>
</dbReference>
<dbReference type="InterPro" id="IPR036986">
    <property type="entry name" value="S4_RNA-bd_sf"/>
</dbReference>
<dbReference type="Proteomes" id="UP000240624">
    <property type="component" value="Unassembled WGS sequence"/>
</dbReference>
<reference evidence="5 6" key="1">
    <citation type="submission" date="2017-03" db="EMBL/GenBank/DDBJ databases">
        <authorList>
            <person name="Afonso C.L."/>
            <person name="Miller P.J."/>
            <person name="Scott M.A."/>
            <person name="Spackman E."/>
            <person name="Goraichik I."/>
            <person name="Dimitrov K.M."/>
            <person name="Suarez D.L."/>
            <person name="Swayne D.E."/>
        </authorList>
    </citation>
    <scope>NUCLEOTIDE SEQUENCE [LARGE SCALE GENOMIC DNA]</scope>
    <source>
        <strain evidence="5 6">CECT 8367</strain>
    </source>
</reference>
<evidence type="ECO:0000256" key="2">
    <source>
        <dbReference type="SAM" id="MobiDB-lite"/>
    </source>
</evidence>
<dbReference type="Pfam" id="PF01479">
    <property type="entry name" value="S4"/>
    <property type="match status" value="1"/>
</dbReference>
<dbReference type="EMBL" id="PYGB01000003">
    <property type="protein sequence ID" value="PSK87170.1"/>
    <property type="molecule type" value="Genomic_DNA"/>
</dbReference>
<dbReference type="PROSITE" id="PS50889">
    <property type="entry name" value="S4"/>
    <property type="match status" value="1"/>
</dbReference>
<dbReference type="SUPFAM" id="SSF55174">
    <property type="entry name" value="Alpha-L RNA-binding motif"/>
    <property type="match status" value="1"/>
</dbReference>
<gene>
    <name evidence="5" type="primary">hslR</name>
    <name evidence="4" type="ORF">CLV79_103219</name>
    <name evidence="5" type="ORF">LOS8367_00180</name>
</gene>
<sequence>MSRGDTNPAEARRETLRLDKWLWQARFFKTRSLAATLVSKGRVRVNGQPAARPSRGVGAGDVLTFPQGRAIRVIRILALGERRGPAPEARMLYDDLDPPVVPQPGDDGGEEGSATLE</sequence>
<feature type="region of interest" description="Disordered" evidence="2">
    <location>
        <begin position="89"/>
        <end position="117"/>
    </location>
</feature>
<proteinExistence type="predicted"/>
<keyword evidence="5" id="KW-0346">Stress response</keyword>
<evidence type="ECO:0000259" key="3">
    <source>
        <dbReference type="SMART" id="SM00363"/>
    </source>
</evidence>
<evidence type="ECO:0000256" key="1">
    <source>
        <dbReference type="PROSITE-ProRule" id="PRU00182"/>
    </source>
</evidence>
<evidence type="ECO:0000313" key="5">
    <source>
        <dbReference type="EMBL" id="SLN15148.1"/>
    </source>
</evidence>
<dbReference type="Proteomes" id="UP000193495">
    <property type="component" value="Unassembled WGS sequence"/>
</dbReference>
<keyword evidence="7" id="KW-1185">Reference proteome</keyword>
<dbReference type="RefSeq" id="WP_085894563.1">
    <property type="nucleotide sequence ID" value="NZ_FWFY01000001.1"/>
</dbReference>
<dbReference type="Gene3D" id="3.10.290.10">
    <property type="entry name" value="RNA-binding S4 domain"/>
    <property type="match status" value="1"/>
</dbReference>
<organism evidence="5 6">
    <name type="scientific">Limimaricola soesokkakensis</name>
    <dbReference type="NCBI Taxonomy" id="1343159"/>
    <lineage>
        <taxon>Bacteria</taxon>
        <taxon>Pseudomonadati</taxon>
        <taxon>Pseudomonadota</taxon>
        <taxon>Alphaproteobacteria</taxon>
        <taxon>Rhodobacterales</taxon>
        <taxon>Paracoccaceae</taxon>
        <taxon>Limimaricola</taxon>
    </lineage>
</organism>
<name>A0A1X6YAJ5_9RHOB</name>
<accession>A0A1X6YAJ5</accession>
<protein>
    <submittedName>
        <fullName evidence="5">Heat shock protein 15</fullName>
    </submittedName>
    <submittedName>
        <fullName evidence="4">Heat shock protein Hsp15</fullName>
    </submittedName>
</protein>
<keyword evidence="1" id="KW-0694">RNA-binding</keyword>
<reference evidence="4 7" key="2">
    <citation type="submission" date="2018-03" db="EMBL/GenBank/DDBJ databases">
        <title>Genomic Encyclopedia of Archaeal and Bacterial Type Strains, Phase II (KMG-II): from individual species to whole genera.</title>
        <authorList>
            <person name="Goeker M."/>
        </authorList>
    </citation>
    <scope>NUCLEOTIDE SEQUENCE [LARGE SCALE GENOMIC DNA]</scope>
    <source>
        <strain evidence="4 7">DSM 29956</strain>
    </source>
</reference>